<dbReference type="Proteomes" id="UP000177082">
    <property type="component" value="Unassembled WGS sequence"/>
</dbReference>
<comment type="caution">
    <text evidence="2">The sequence shown here is derived from an EMBL/GenBank/DDBJ whole genome shotgun (WGS) entry which is preliminary data.</text>
</comment>
<evidence type="ECO:0000256" key="1">
    <source>
        <dbReference type="SAM" id="Phobius"/>
    </source>
</evidence>
<evidence type="ECO:0000313" key="3">
    <source>
        <dbReference type="Proteomes" id="UP000177082"/>
    </source>
</evidence>
<reference evidence="2 3" key="1">
    <citation type="journal article" date="2016" name="Nat. Commun.">
        <title>Thousands of microbial genomes shed light on interconnected biogeochemical processes in an aquifer system.</title>
        <authorList>
            <person name="Anantharaman K."/>
            <person name="Brown C.T."/>
            <person name="Hug L.A."/>
            <person name="Sharon I."/>
            <person name="Castelle C.J."/>
            <person name="Probst A.J."/>
            <person name="Thomas B.C."/>
            <person name="Singh A."/>
            <person name="Wilkins M.J."/>
            <person name="Karaoz U."/>
            <person name="Brodie E.L."/>
            <person name="Williams K.H."/>
            <person name="Hubbard S.S."/>
            <person name="Banfield J.F."/>
        </authorList>
    </citation>
    <scope>NUCLEOTIDE SEQUENCE [LARGE SCALE GENOMIC DNA]</scope>
</reference>
<protein>
    <submittedName>
        <fullName evidence="2">Uncharacterized protein</fullName>
    </submittedName>
</protein>
<name>A0A1F8BE35_9BACT</name>
<accession>A0A1F8BE35</accession>
<gene>
    <name evidence="2" type="ORF">A2961_02275</name>
</gene>
<keyword evidence="1" id="KW-0812">Transmembrane</keyword>
<keyword evidence="1" id="KW-0472">Membrane</keyword>
<dbReference type="AlphaFoldDB" id="A0A1F8BE35"/>
<proteinExistence type="predicted"/>
<dbReference type="STRING" id="1802519.A2961_02275"/>
<feature type="transmembrane region" description="Helical" evidence="1">
    <location>
        <begin position="6"/>
        <end position="23"/>
    </location>
</feature>
<sequence length="155" mass="17745">MTRAKILVVFVLLLFVVLGLYLFKKSKTPEVSTDRVYTDEKVTEEAGMLIENFPDIPIYPGITVDKTYKKEQSGKTDYTAVWFYEGNIHEIMNWYADELKKAGWTVVGPFVFEAEDDLEINAENSMYTLRLLNSERGEDETGKAGKLIMADILEK</sequence>
<evidence type="ECO:0000313" key="2">
    <source>
        <dbReference type="EMBL" id="OGM62316.1"/>
    </source>
</evidence>
<dbReference type="EMBL" id="MGHF01000028">
    <property type="protein sequence ID" value="OGM62316.1"/>
    <property type="molecule type" value="Genomic_DNA"/>
</dbReference>
<keyword evidence="1" id="KW-1133">Transmembrane helix</keyword>
<organism evidence="2 3">
    <name type="scientific">Candidatus Woesebacteria bacterium RIFCSPLOWO2_01_FULL_39_21</name>
    <dbReference type="NCBI Taxonomy" id="1802519"/>
    <lineage>
        <taxon>Bacteria</taxon>
        <taxon>Candidatus Woeseibacteriota</taxon>
    </lineage>
</organism>